<dbReference type="AlphaFoldDB" id="A0A0S2I096"/>
<dbReference type="STRING" id="1307839.L21SP5_02070"/>
<dbReference type="PANTHER" id="PTHR33221">
    <property type="entry name" value="WINGED HELIX-TURN-HELIX TRANSCRIPTIONAL REGULATOR, RRF2 FAMILY"/>
    <property type="match status" value="1"/>
</dbReference>
<dbReference type="EMBL" id="CP013118">
    <property type="protein sequence ID" value="ALO15707.1"/>
    <property type="molecule type" value="Genomic_DNA"/>
</dbReference>
<dbReference type="KEGG" id="blq:L21SP5_02070"/>
<dbReference type="Gene3D" id="1.10.10.10">
    <property type="entry name" value="Winged helix-like DNA-binding domain superfamily/Winged helix DNA-binding domain"/>
    <property type="match status" value="1"/>
</dbReference>
<dbReference type="OrthoDB" id="9808360at2"/>
<organism evidence="1 2">
    <name type="scientific">Salinivirga cyanobacteriivorans</name>
    <dbReference type="NCBI Taxonomy" id="1307839"/>
    <lineage>
        <taxon>Bacteria</taxon>
        <taxon>Pseudomonadati</taxon>
        <taxon>Bacteroidota</taxon>
        <taxon>Bacteroidia</taxon>
        <taxon>Bacteroidales</taxon>
        <taxon>Salinivirgaceae</taxon>
        <taxon>Salinivirga</taxon>
    </lineage>
</organism>
<name>A0A0S2I096_9BACT</name>
<dbReference type="NCBIfam" id="TIGR00738">
    <property type="entry name" value="rrf2_super"/>
    <property type="match status" value="1"/>
</dbReference>
<sequence length="145" mass="15928">MLSNTCKYGIRAIIYLALENSDKKVGIKQIAEDLDIPSPFLSKILQVLAKNKILTSTKGPHGGFGLGKSAEEISLMDVVKVIDGMDFFETCLIGLKSCTDPDASVRCPIHNQYEPIRQETRQLFENTSIAKLADSIKLSGGEIRI</sequence>
<dbReference type="InterPro" id="IPR036388">
    <property type="entry name" value="WH-like_DNA-bd_sf"/>
</dbReference>
<evidence type="ECO:0000313" key="1">
    <source>
        <dbReference type="EMBL" id="ALO15707.1"/>
    </source>
</evidence>
<dbReference type="InterPro" id="IPR000944">
    <property type="entry name" value="Tscrpt_reg_Rrf2"/>
</dbReference>
<proteinExistence type="predicted"/>
<dbReference type="InterPro" id="IPR036390">
    <property type="entry name" value="WH_DNA-bd_sf"/>
</dbReference>
<accession>A0A0S2I096</accession>
<reference evidence="1 2" key="1">
    <citation type="submission" date="2015-11" db="EMBL/GenBank/DDBJ databases">
        <title>Description and complete genome sequence of a novel strain predominating in hypersaline microbial mats and representing a new family of the Bacteriodetes phylum.</title>
        <authorList>
            <person name="Spring S."/>
            <person name="Bunk B."/>
            <person name="Sproer C."/>
            <person name="Klenk H.-P."/>
        </authorList>
    </citation>
    <scope>NUCLEOTIDE SEQUENCE [LARGE SCALE GENOMIC DNA]</scope>
    <source>
        <strain evidence="1 2">L21-Spi-D4</strain>
    </source>
</reference>
<dbReference type="Proteomes" id="UP000064893">
    <property type="component" value="Chromosome"/>
</dbReference>
<dbReference type="PROSITE" id="PS51197">
    <property type="entry name" value="HTH_RRF2_2"/>
    <property type="match status" value="1"/>
</dbReference>
<keyword evidence="2" id="KW-1185">Reference proteome</keyword>
<dbReference type="GO" id="GO:0005829">
    <property type="term" value="C:cytosol"/>
    <property type="evidence" value="ECO:0007669"/>
    <property type="project" value="TreeGrafter"/>
</dbReference>
<dbReference type="SUPFAM" id="SSF46785">
    <property type="entry name" value="Winged helix' DNA-binding domain"/>
    <property type="match status" value="1"/>
</dbReference>
<protein>
    <submittedName>
        <fullName evidence="1">HTH-type transcriptional regulator IscR</fullName>
    </submittedName>
</protein>
<dbReference type="PANTHER" id="PTHR33221:SF15">
    <property type="entry name" value="HTH-TYPE TRANSCRIPTIONAL REGULATOR YWGB-RELATED"/>
    <property type="match status" value="1"/>
</dbReference>
<dbReference type="Pfam" id="PF02082">
    <property type="entry name" value="Rrf2"/>
    <property type="match status" value="1"/>
</dbReference>
<dbReference type="RefSeq" id="WP_057953141.1">
    <property type="nucleotide sequence ID" value="NZ_CP013118.1"/>
</dbReference>
<gene>
    <name evidence="1" type="primary">iscR</name>
    <name evidence="1" type="ORF">L21SP5_02070</name>
</gene>
<evidence type="ECO:0000313" key="2">
    <source>
        <dbReference type="Proteomes" id="UP000064893"/>
    </source>
</evidence>
<dbReference type="GO" id="GO:0003700">
    <property type="term" value="F:DNA-binding transcription factor activity"/>
    <property type="evidence" value="ECO:0007669"/>
    <property type="project" value="TreeGrafter"/>
</dbReference>